<dbReference type="EMBL" id="JACGWN010000008">
    <property type="protein sequence ID" value="KAL0439417.1"/>
    <property type="molecule type" value="Genomic_DNA"/>
</dbReference>
<accession>A0AAW2WCN8</accession>
<protein>
    <submittedName>
        <fullName evidence="2">Uncharacterized protein</fullName>
    </submittedName>
</protein>
<comment type="caution">
    <text evidence="2">The sequence shown here is derived from an EMBL/GenBank/DDBJ whole genome shotgun (WGS) entry which is preliminary data.</text>
</comment>
<gene>
    <name evidence="2" type="ORF">Slati_2424700</name>
</gene>
<sequence length="178" mass="20032">MQKEFRNWLTRYAEFPRYRRRENYLEAYSASRLAEYQKSHDYKTEVGTIVGPYLRFAFKACKRQFVAQGYPPAGKGTNFLNFDLVVDTTPGPFDKPISIVETPPAESYQKLWTAEAEVRDDTGNTLVTAAEGEVPSGGFPEPMVEDVPRPSRGTITQDFPIPMKEAAKVAKEKAPTVG</sequence>
<reference evidence="2" key="1">
    <citation type="submission" date="2020-06" db="EMBL/GenBank/DDBJ databases">
        <authorList>
            <person name="Li T."/>
            <person name="Hu X."/>
            <person name="Zhang T."/>
            <person name="Song X."/>
            <person name="Zhang H."/>
            <person name="Dai N."/>
            <person name="Sheng W."/>
            <person name="Hou X."/>
            <person name="Wei L."/>
        </authorList>
    </citation>
    <scope>NUCLEOTIDE SEQUENCE</scope>
    <source>
        <strain evidence="2">KEN1</strain>
        <tissue evidence="2">Leaf</tissue>
    </source>
</reference>
<reference evidence="2" key="2">
    <citation type="journal article" date="2024" name="Plant">
        <title>Genomic evolution and insights into agronomic trait innovations of Sesamum species.</title>
        <authorList>
            <person name="Miao H."/>
            <person name="Wang L."/>
            <person name="Qu L."/>
            <person name="Liu H."/>
            <person name="Sun Y."/>
            <person name="Le M."/>
            <person name="Wang Q."/>
            <person name="Wei S."/>
            <person name="Zheng Y."/>
            <person name="Lin W."/>
            <person name="Duan Y."/>
            <person name="Cao H."/>
            <person name="Xiong S."/>
            <person name="Wang X."/>
            <person name="Wei L."/>
            <person name="Li C."/>
            <person name="Ma Q."/>
            <person name="Ju M."/>
            <person name="Zhao R."/>
            <person name="Li G."/>
            <person name="Mu C."/>
            <person name="Tian Q."/>
            <person name="Mei H."/>
            <person name="Zhang T."/>
            <person name="Gao T."/>
            <person name="Zhang H."/>
        </authorList>
    </citation>
    <scope>NUCLEOTIDE SEQUENCE</scope>
    <source>
        <strain evidence="2">KEN1</strain>
    </source>
</reference>
<proteinExistence type="predicted"/>
<evidence type="ECO:0000313" key="2">
    <source>
        <dbReference type="EMBL" id="KAL0439417.1"/>
    </source>
</evidence>
<name>A0AAW2WCN8_9LAMI</name>
<feature type="region of interest" description="Disordered" evidence="1">
    <location>
        <begin position="132"/>
        <end position="161"/>
    </location>
</feature>
<evidence type="ECO:0000256" key="1">
    <source>
        <dbReference type="SAM" id="MobiDB-lite"/>
    </source>
</evidence>
<dbReference type="AlphaFoldDB" id="A0AAW2WCN8"/>
<organism evidence="2">
    <name type="scientific">Sesamum latifolium</name>
    <dbReference type="NCBI Taxonomy" id="2727402"/>
    <lineage>
        <taxon>Eukaryota</taxon>
        <taxon>Viridiplantae</taxon>
        <taxon>Streptophyta</taxon>
        <taxon>Embryophyta</taxon>
        <taxon>Tracheophyta</taxon>
        <taxon>Spermatophyta</taxon>
        <taxon>Magnoliopsida</taxon>
        <taxon>eudicotyledons</taxon>
        <taxon>Gunneridae</taxon>
        <taxon>Pentapetalae</taxon>
        <taxon>asterids</taxon>
        <taxon>lamiids</taxon>
        <taxon>Lamiales</taxon>
        <taxon>Pedaliaceae</taxon>
        <taxon>Sesamum</taxon>
    </lineage>
</organism>